<dbReference type="InterPro" id="IPR006158">
    <property type="entry name" value="Cobalamin-bd"/>
</dbReference>
<dbReference type="InterPro" id="IPR036594">
    <property type="entry name" value="Meth_synthase_dom"/>
</dbReference>
<dbReference type="GO" id="GO:0046872">
    <property type="term" value="F:metal ion binding"/>
    <property type="evidence" value="ECO:0007669"/>
    <property type="project" value="UniProtKB-KW"/>
</dbReference>
<keyword evidence="2" id="KW-0479">Metal-binding</keyword>
<dbReference type="GO" id="GO:0050667">
    <property type="term" value="P:homocysteine metabolic process"/>
    <property type="evidence" value="ECO:0007669"/>
    <property type="project" value="TreeGrafter"/>
</dbReference>
<name>A0A0F9AAW4_9ZZZZ</name>
<organism evidence="6">
    <name type="scientific">marine sediment metagenome</name>
    <dbReference type="NCBI Taxonomy" id="412755"/>
    <lineage>
        <taxon>unclassified sequences</taxon>
        <taxon>metagenomes</taxon>
        <taxon>ecological metagenomes</taxon>
    </lineage>
</organism>
<sequence>MSEMLEILKEMVVDGKHKEIEAQVQSAIDSGIDLNRIINDALISAMDIIGKRFADGEIYVPEMLVSAMTMKLGLEKIKPLLTEDEIETKGTILMCTVKGDLHDIGKNLVTMMLEGAGFKVIDLGVDVKIDKLLQTVKEKKADILGLSALLTTTMPEMHRVIEALEVEGLRDNVKVIVGGAPIDKKFADKIIIVRQPVSI</sequence>
<dbReference type="Pfam" id="PF02310">
    <property type="entry name" value="B12-binding"/>
    <property type="match status" value="1"/>
</dbReference>
<dbReference type="PANTHER" id="PTHR45833:SF1">
    <property type="entry name" value="METHIONINE SYNTHASE"/>
    <property type="match status" value="1"/>
</dbReference>
<dbReference type="GO" id="GO:0031419">
    <property type="term" value="F:cobalamin binding"/>
    <property type="evidence" value="ECO:0007669"/>
    <property type="project" value="InterPro"/>
</dbReference>
<evidence type="ECO:0000256" key="1">
    <source>
        <dbReference type="ARBA" id="ARBA00010854"/>
    </source>
</evidence>
<dbReference type="GO" id="GO:0005829">
    <property type="term" value="C:cytosol"/>
    <property type="evidence" value="ECO:0007669"/>
    <property type="project" value="TreeGrafter"/>
</dbReference>
<evidence type="ECO:0000256" key="3">
    <source>
        <dbReference type="ARBA" id="ARBA00023285"/>
    </source>
</evidence>
<dbReference type="AlphaFoldDB" id="A0A0F9AAW4"/>
<protein>
    <recommendedName>
        <fullName evidence="7">B12-binding domain-containing protein</fullName>
    </recommendedName>
</protein>
<dbReference type="SUPFAM" id="SSF47644">
    <property type="entry name" value="Methionine synthase domain"/>
    <property type="match status" value="1"/>
</dbReference>
<dbReference type="InterPro" id="IPR036724">
    <property type="entry name" value="Cobalamin-bd_sf"/>
</dbReference>
<keyword evidence="3" id="KW-0170">Cobalt</keyword>
<dbReference type="SMART" id="SM01018">
    <property type="entry name" value="B12-binding_2"/>
    <property type="match status" value="1"/>
</dbReference>
<evidence type="ECO:0000259" key="4">
    <source>
        <dbReference type="PROSITE" id="PS51332"/>
    </source>
</evidence>
<dbReference type="FunFam" id="3.40.50.280:FF:000003">
    <property type="entry name" value="Dimethylamine methyltransferase corrinoid protein"/>
    <property type="match status" value="1"/>
</dbReference>
<evidence type="ECO:0000313" key="6">
    <source>
        <dbReference type="EMBL" id="KKK69351.1"/>
    </source>
</evidence>
<dbReference type="GO" id="GO:0008705">
    <property type="term" value="F:methionine synthase activity"/>
    <property type="evidence" value="ECO:0007669"/>
    <property type="project" value="TreeGrafter"/>
</dbReference>
<dbReference type="PANTHER" id="PTHR45833">
    <property type="entry name" value="METHIONINE SYNTHASE"/>
    <property type="match status" value="1"/>
</dbReference>
<dbReference type="Pfam" id="PF02607">
    <property type="entry name" value="B12-binding_2"/>
    <property type="match status" value="1"/>
</dbReference>
<proteinExistence type="inferred from homology"/>
<evidence type="ECO:0000259" key="5">
    <source>
        <dbReference type="PROSITE" id="PS51337"/>
    </source>
</evidence>
<dbReference type="SUPFAM" id="SSF52242">
    <property type="entry name" value="Cobalamin (vitamin B12)-binding domain"/>
    <property type="match status" value="1"/>
</dbReference>
<dbReference type="GO" id="GO:0046653">
    <property type="term" value="P:tetrahydrofolate metabolic process"/>
    <property type="evidence" value="ECO:0007669"/>
    <property type="project" value="TreeGrafter"/>
</dbReference>
<comment type="similarity">
    <text evidence="1">Belongs to the methylamine corrinoid protein family.</text>
</comment>
<feature type="domain" description="B12-binding" evidence="4">
    <location>
        <begin position="89"/>
        <end position="199"/>
    </location>
</feature>
<dbReference type="InterPro" id="IPR050554">
    <property type="entry name" value="Met_Synthase/Corrinoid"/>
</dbReference>
<accession>A0A0F9AAW4</accession>
<evidence type="ECO:0000256" key="2">
    <source>
        <dbReference type="ARBA" id="ARBA00022723"/>
    </source>
</evidence>
<dbReference type="PROSITE" id="PS51337">
    <property type="entry name" value="B12_BINDING_NTER"/>
    <property type="match status" value="1"/>
</dbReference>
<gene>
    <name evidence="6" type="ORF">LCGC14_2934910</name>
</gene>
<dbReference type="CDD" id="cd02070">
    <property type="entry name" value="corrinoid_protein_B12-BD"/>
    <property type="match status" value="1"/>
</dbReference>
<dbReference type="Gene3D" id="3.40.50.280">
    <property type="entry name" value="Cobalamin-binding domain"/>
    <property type="match status" value="1"/>
</dbReference>
<reference evidence="6" key="1">
    <citation type="journal article" date="2015" name="Nature">
        <title>Complex archaea that bridge the gap between prokaryotes and eukaryotes.</title>
        <authorList>
            <person name="Spang A."/>
            <person name="Saw J.H."/>
            <person name="Jorgensen S.L."/>
            <person name="Zaremba-Niedzwiedzka K."/>
            <person name="Martijn J."/>
            <person name="Lind A.E."/>
            <person name="van Eijk R."/>
            <person name="Schleper C."/>
            <person name="Guy L."/>
            <person name="Ettema T.J."/>
        </authorList>
    </citation>
    <scope>NUCLEOTIDE SEQUENCE</scope>
</reference>
<dbReference type="EMBL" id="LAZR01058688">
    <property type="protein sequence ID" value="KKK69351.1"/>
    <property type="molecule type" value="Genomic_DNA"/>
</dbReference>
<dbReference type="PROSITE" id="PS51332">
    <property type="entry name" value="B12_BINDING"/>
    <property type="match status" value="1"/>
</dbReference>
<dbReference type="InterPro" id="IPR003759">
    <property type="entry name" value="Cbl-bd_cap"/>
</dbReference>
<feature type="domain" description="B12-binding N-terminal" evidence="5">
    <location>
        <begin position="1"/>
        <end position="89"/>
    </location>
</feature>
<evidence type="ECO:0008006" key="7">
    <source>
        <dbReference type="Google" id="ProtNLM"/>
    </source>
</evidence>
<dbReference type="Gene3D" id="1.10.1240.10">
    <property type="entry name" value="Methionine synthase domain"/>
    <property type="match status" value="1"/>
</dbReference>
<comment type="caution">
    <text evidence="6">The sequence shown here is derived from an EMBL/GenBank/DDBJ whole genome shotgun (WGS) entry which is preliminary data.</text>
</comment>